<dbReference type="GO" id="GO:0042277">
    <property type="term" value="F:peptide binding"/>
    <property type="evidence" value="ECO:0007669"/>
    <property type="project" value="TreeGrafter"/>
</dbReference>
<dbReference type="InterPro" id="IPR042097">
    <property type="entry name" value="Aminopeptidase_N-like_N_sf"/>
</dbReference>
<reference evidence="15 16" key="1">
    <citation type="submission" date="2018-06" db="EMBL/GenBank/DDBJ databases">
        <title>Mucibacter soli gen. nov., sp. nov., a new member of the family Chitinophagaceae producing mucin.</title>
        <authorList>
            <person name="Kim M.-K."/>
            <person name="Park S."/>
            <person name="Kim T.-S."/>
            <person name="Joung Y."/>
            <person name="Han J.-H."/>
            <person name="Kim S.B."/>
        </authorList>
    </citation>
    <scope>NUCLEOTIDE SEQUENCE [LARGE SCALE GENOMIC DNA]</scope>
    <source>
        <strain evidence="15 16">R1-15</strain>
    </source>
</reference>
<dbReference type="InterPro" id="IPR050344">
    <property type="entry name" value="Peptidase_M1_aminopeptidases"/>
</dbReference>
<dbReference type="GO" id="GO:0016020">
    <property type="term" value="C:membrane"/>
    <property type="evidence" value="ECO:0007669"/>
    <property type="project" value="TreeGrafter"/>
</dbReference>
<evidence type="ECO:0000256" key="1">
    <source>
        <dbReference type="ARBA" id="ARBA00000098"/>
    </source>
</evidence>
<evidence type="ECO:0000256" key="11">
    <source>
        <dbReference type="ARBA" id="ARBA00023049"/>
    </source>
</evidence>
<evidence type="ECO:0000256" key="6">
    <source>
        <dbReference type="ARBA" id="ARBA00022438"/>
    </source>
</evidence>
<dbReference type="PRINTS" id="PR00756">
    <property type="entry name" value="ALADIPTASE"/>
</dbReference>
<dbReference type="InterPro" id="IPR026444">
    <property type="entry name" value="Secre_tail"/>
</dbReference>
<dbReference type="OrthoDB" id="100605at2"/>
<evidence type="ECO:0000313" key="16">
    <source>
        <dbReference type="Proteomes" id="UP000248745"/>
    </source>
</evidence>
<comment type="caution">
    <text evidence="15">The sequence shown here is derived from an EMBL/GenBank/DDBJ whole genome shotgun (WGS) entry which is preliminary data.</text>
</comment>
<dbReference type="NCBIfam" id="TIGR04183">
    <property type="entry name" value="Por_Secre_tail"/>
    <property type="match status" value="1"/>
</dbReference>
<dbReference type="GO" id="GO:0043171">
    <property type="term" value="P:peptide catabolic process"/>
    <property type="evidence" value="ECO:0007669"/>
    <property type="project" value="TreeGrafter"/>
</dbReference>
<evidence type="ECO:0000256" key="7">
    <source>
        <dbReference type="ARBA" id="ARBA00022670"/>
    </source>
</evidence>
<feature type="chain" id="PRO_5015925510" description="Aminopeptidase N" evidence="12">
    <location>
        <begin position="21"/>
        <end position="646"/>
    </location>
</feature>
<evidence type="ECO:0000256" key="5">
    <source>
        <dbReference type="ARBA" id="ARBA00015611"/>
    </source>
</evidence>
<accession>A0A2W2AVT4</accession>
<evidence type="ECO:0000256" key="10">
    <source>
        <dbReference type="ARBA" id="ARBA00022833"/>
    </source>
</evidence>
<dbReference type="PANTHER" id="PTHR11533">
    <property type="entry name" value="PROTEASE M1 ZINC METALLOPROTEASE"/>
    <property type="match status" value="1"/>
</dbReference>
<dbReference type="Gene3D" id="2.60.40.1730">
    <property type="entry name" value="tricorn interacting facor f3 domain"/>
    <property type="match status" value="1"/>
</dbReference>
<dbReference type="Pfam" id="PF01433">
    <property type="entry name" value="Peptidase_M1"/>
    <property type="match status" value="1"/>
</dbReference>
<dbReference type="AlphaFoldDB" id="A0A2W2AVT4"/>
<keyword evidence="8" id="KW-0479">Metal-binding</keyword>
<dbReference type="SUPFAM" id="SSF55486">
    <property type="entry name" value="Metalloproteases ('zincins'), catalytic domain"/>
    <property type="match status" value="1"/>
</dbReference>
<name>A0A2W2AVT4_9BACT</name>
<evidence type="ECO:0000256" key="4">
    <source>
        <dbReference type="ARBA" id="ARBA00012564"/>
    </source>
</evidence>
<organism evidence="15 16">
    <name type="scientific">Taibaiella soli</name>
    <dbReference type="NCBI Taxonomy" id="1649169"/>
    <lineage>
        <taxon>Bacteria</taxon>
        <taxon>Pseudomonadati</taxon>
        <taxon>Bacteroidota</taxon>
        <taxon>Chitinophagia</taxon>
        <taxon>Chitinophagales</taxon>
        <taxon>Chitinophagaceae</taxon>
        <taxon>Taibaiella</taxon>
    </lineage>
</organism>
<dbReference type="InterPro" id="IPR014782">
    <property type="entry name" value="Peptidase_M1_dom"/>
</dbReference>
<dbReference type="PANTHER" id="PTHR11533:SF174">
    <property type="entry name" value="PUROMYCIN-SENSITIVE AMINOPEPTIDASE-RELATED"/>
    <property type="match status" value="1"/>
</dbReference>
<keyword evidence="7" id="KW-0645">Protease</keyword>
<proteinExistence type="inferred from homology"/>
<keyword evidence="12" id="KW-0732">Signal</keyword>
<feature type="domain" description="Secretion system C-terminal sorting" evidence="14">
    <location>
        <begin position="577"/>
        <end position="639"/>
    </location>
</feature>
<keyword evidence="6" id="KW-0031">Aminopeptidase</keyword>
<comment type="cofactor">
    <cofactor evidence="2">
        <name>Zn(2+)</name>
        <dbReference type="ChEBI" id="CHEBI:29105"/>
    </cofactor>
</comment>
<feature type="domain" description="Peptidase M1 membrane alanine aminopeptidase" evidence="13">
    <location>
        <begin position="322"/>
        <end position="467"/>
    </location>
</feature>
<dbReference type="Pfam" id="PF18962">
    <property type="entry name" value="Por_Secre_tail"/>
    <property type="match status" value="1"/>
</dbReference>
<evidence type="ECO:0000256" key="8">
    <source>
        <dbReference type="ARBA" id="ARBA00022723"/>
    </source>
</evidence>
<evidence type="ECO:0000256" key="3">
    <source>
        <dbReference type="ARBA" id="ARBA00010136"/>
    </source>
</evidence>
<dbReference type="GO" id="GO:0006508">
    <property type="term" value="P:proteolysis"/>
    <property type="evidence" value="ECO:0007669"/>
    <property type="project" value="UniProtKB-KW"/>
</dbReference>
<dbReference type="GO" id="GO:0070006">
    <property type="term" value="F:metalloaminopeptidase activity"/>
    <property type="evidence" value="ECO:0007669"/>
    <property type="project" value="TreeGrafter"/>
</dbReference>
<keyword evidence="16" id="KW-1185">Reference proteome</keyword>
<evidence type="ECO:0000256" key="9">
    <source>
        <dbReference type="ARBA" id="ARBA00022801"/>
    </source>
</evidence>
<dbReference type="Proteomes" id="UP000248745">
    <property type="component" value="Unassembled WGS sequence"/>
</dbReference>
<dbReference type="CDD" id="cd09603">
    <property type="entry name" value="M1_APN_like"/>
    <property type="match status" value="1"/>
</dbReference>
<dbReference type="GO" id="GO:0016285">
    <property type="term" value="F:alanyl aminopeptidase activity"/>
    <property type="evidence" value="ECO:0007669"/>
    <property type="project" value="UniProtKB-EC"/>
</dbReference>
<dbReference type="GO" id="GO:0005615">
    <property type="term" value="C:extracellular space"/>
    <property type="evidence" value="ECO:0007669"/>
    <property type="project" value="TreeGrafter"/>
</dbReference>
<keyword evidence="10" id="KW-0862">Zinc</keyword>
<gene>
    <name evidence="15" type="ORF">DN068_14190</name>
</gene>
<dbReference type="GO" id="GO:0008270">
    <property type="term" value="F:zinc ion binding"/>
    <property type="evidence" value="ECO:0007669"/>
    <property type="project" value="InterPro"/>
</dbReference>
<dbReference type="EMBL" id="QKTW01000019">
    <property type="protein sequence ID" value="PZF72084.1"/>
    <property type="molecule type" value="Genomic_DNA"/>
</dbReference>
<keyword evidence="9" id="KW-0378">Hydrolase</keyword>
<feature type="signal peptide" evidence="12">
    <location>
        <begin position="1"/>
        <end position="20"/>
    </location>
</feature>
<comment type="catalytic activity">
    <reaction evidence="1">
        <text>Release of an N-terminal amino acid, Xaa-|-Yaa- from a peptide, amide or arylamide. Xaa is preferably Ala, but may be most amino acids including Pro (slow action). When a terminal hydrophobic residue is followed by a prolyl residue, the two may be released as an intact Xaa-Pro dipeptide.</text>
        <dbReference type="EC" id="3.4.11.2"/>
    </reaction>
</comment>
<dbReference type="RefSeq" id="WP_110999599.1">
    <property type="nucleotide sequence ID" value="NZ_QKTW01000019.1"/>
</dbReference>
<comment type="similarity">
    <text evidence="3">Belongs to the peptidase M1 family.</text>
</comment>
<protein>
    <recommendedName>
        <fullName evidence="5">Aminopeptidase N</fullName>
        <ecNumber evidence="4">3.4.11.2</ecNumber>
    </recommendedName>
</protein>
<dbReference type="EC" id="3.4.11.2" evidence="4"/>
<dbReference type="InterPro" id="IPR001930">
    <property type="entry name" value="Peptidase_M1"/>
</dbReference>
<dbReference type="GO" id="GO:0005737">
    <property type="term" value="C:cytoplasm"/>
    <property type="evidence" value="ECO:0007669"/>
    <property type="project" value="TreeGrafter"/>
</dbReference>
<evidence type="ECO:0000256" key="2">
    <source>
        <dbReference type="ARBA" id="ARBA00001947"/>
    </source>
</evidence>
<evidence type="ECO:0000256" key="12">
    <source>
        <dbReference type="SAM" id="SignalP"/>
    </source>
</evidence>
<sequence length="646" mass="72092">MPLKSTFFIFFFALGFAAVAQTNPVIFRQKEQKKLQQLARVTVASPLEDNYDIKNLRFNLSMSNNSTYISGDVVTNAVAVQNMSAYVFELDTLMAVDSAKINGVSLPVASTGVVRTIALPAALSVGTAFSAQVFYHGTPQNAAVNNYSIGVTHDISNGVEMVYTMSDPYGAKDWWPCKQSLQDKIDSVEMMVTVPAGLKAGSNGLLQSSNATGGFVQYRWKEKYPIVYYLISVSVAPYKDYSYFMHFNNSSDSMLIQNYYYDSTAFFPANKANLDSTGVLINYFSDLFGRYPFYQEKYGHCFTTLQGGMEHQSMSTLGFADVQLIAHEMTHQWFGDNVTFEGWADAWLSEGFATYGEHLYLEHFHGAAAAATFRQQMFAQVMAAIGGRVHVDDSSSFAPIFDSRLVYAKGGAVVHMLRFLADNDSLFFAVLKTYQQQHAYGNANTEDLKQIASQLYNRNLDTFFNQWIYGEGYPKYAGSWNQQNGVVYIQLNQTTSKPASIPLFVTPLELKLSSAQGDTVIKIYNNAATQMVTVNWPNTMTGFTVDPNNWILDRSNTPMKHDISLSVPEIKAAQIKVYPNPASDAWQVENIVPGMQLSLFDMQGRKLWEAKVNNTMVSIPAHQYAPGVYLLKLTNEKGSEAIQLQR</sequence>
<dbReference type="Gene3D" id="1.10.390.10">
    <property type="entry name" value="Neutral Protease Domain 2"/>
    <property type="match status" value="1"/>
</dbReference>
<evidence type="ECO:0000259" key="13">
    <source>
        <dbReference type="Pfam" id="PF01433"/>
    </source>
</evidence>
<dbReference type="InterPro" id="IPR027268">
    <property type="entry name" value="Peptidase_M4/M1_CTD_sf"/>
</dbReference>
<evidence type="ECO:0000259" key="14">
    <source>
        <dbReference type="Pfam" id="PF18962"/>
    </source>
</evidence>
<keyword evidence="11" id="KW-0482">Metalloprotease</keyword>
<evidence type="ECO:0000313" key="15">
    <source>
        <dbReference type="EMBL" id="PZF72084.1"/>
    </source>
</evidence>
<dbReference type="SUPFAM" id="SSF63737">
    <property type="entry name" value="Leukotriene A4 hydrolase N-terminal domain"/>
    <property type="match status" value="1"/>
</dbReference>